<dbReference type="GO" id="GO:0016787">
    <property type="term" value="F:hydrolase activity"/>
    <property type="evidence" value="ECO:0007669"/>
    <property type="project" value="UniProtKB-KW"/>
</dbReference>
<dbReference type="InterPro" id="IPR050300">
    <property type="entry name" value="GDXG_lipolytic_enzyme"/>
</dbReference>
<evidence type="ECO:0000259" key="2">
    <source>
        <dbReference type="Pfam" id="PF07859"/>
    </source>
</evidence>
<dbReference type="EMBL" id="LFRF01000011">
    <property type="protein sequence ID" value="KND90719.1"/>
    <property type="molecule type" value="Genomic_DNA"/>
</dbReference>
<keyword evidence="1 3" id="KW-0378">Hydrolase</keyword>
<protein>
    <submittedName>
        <fullName evidence="3">AB hydrolase superfamily protein</fullName>
    </submittedName>
</protein>
<dbReference type="InterPro" id="IPR029058">
    <property type="entry name" value="AB_hydrolase_fold"/>
</dbReference>
<evidence type="ECO:0000313" key="4">
    <source>
        <dbReference type="Proteomes" id="UP000036947"/>
    </source>
</evidence>
<proteinExistence type="predicted"/>
<reference evidence="3 4" key="1">
    <citation type="journal article" date="2015" name="BMC Genomics">
        <title>The genome of the truffle-parasite Tolypocladium ophioglossoides and the evolution of antifungal peptaibiotics.</title>
        <authorList>
            <person name="Quandt C.A."/>
            <person name="Bushley K.E."/>
            <person name="Spatafora J.W."/>
        </authorList>
    </citation>
    <scope>NUCLEOTIDE SEQUENCE [LARGE SCALE GENOMIC DNA]</scope>
    <source>
        <strain evidence="3 4">CBS 100239</strain>
    </source>
</reference>
<dbReference type="InterPro" id="IPR013094">
    <property type="entry name" value="AB_hydrolase_3"/>
</dbReference>
<accession>A0A0L0N9P2</accession>
<name>A0A0L0N9P2_TOLOC</name>
<feature type="domain" description="Alpha/beta hydrolase fold-3" evidence="2">
    <location>
        <begin position="95"/>
        <end position="306"/>
    </location>
</feature>
<keyword evidence="4" id="KW-1185">Reference proteome</keyword>
<organism evidence="3 4">
    <name type="scientific">Tolypocladium ophioglossoides (strain CBS 100239)</name>
    <name type="common">Snaketongue truffleclub</name>
    <name type="synonym">Elaphocordyceps ophioglossoides</name>
    <dbReference type="NCBI Taxonomy" id="1163406"/>
    <lineage>
        <taxon>Eukaryota</taxon>
        <taxon>Fungi</taxon>
        <taxon>Dikarya</taxon>
        <taxon>Ascomycota</taxon>
        <taxon>Pezizomycotina</taxon>
        <taxon>Sordariomycetes</taxon>
        <taxon>Hypocreomycetidae</taxon>
        <taxon>Hypocreales</taxon>
        <taxon>Ophiocordycipitaceae</taxon>
        <taxon>Tolypocladium</taxon>
    </lineage>
</organism>
<evidence type="ECO:0000313" key="3">
    <source>
        <dbReference type="EMBL" id="KND90719.1"/>
    </source>
</evidence>
<dbReference type="OrthoDB" id="408631at2759"/>
<gene>
    <name evidence="3" type="ORF">TOPH_04640</name>
</gene>
<dbReference type="PANTHER" id="PTHR48081">
    <property type="entry name" value="AB HYDROLASE SUPERFAMILY PROTEIN C4A8.06C"/>
    <property type="match status" value="1"/>
</dbReference>
<dbReference type="AlphaFoldDB" id="A0A0L0N9P2"/>
<dbReference type="Proteomes" id="UP000036947">
    <property type="component" value="Unassembled WGS sequence"/>
</dbReference>
<dbReference type="Gene3D" id="3.40.50.1820">
    <property type="entry name" value="alpha/beta hydrolase"/>
    <property type="match status" value="1"/>
</dbReference>
<dbReference type="SUPFAM" id="SSF53474">
    <property type="entry name" value="alpha/beta-Hydrolases"/>
    <property type="match status" value="1"/>
</dbReference>
<dbReference type="Pfam" id="PF07859">
    <property type="entry name" value="Abhydrolase_3"/>
    <property type="match status" value="1"/>
</dbReference>
<evidence type="ECO:0000256" key="1">
    <source>
        <dbReference type="ARBA" id="ARBA00022801"/>
    </source>
</evidence>
<comment type="caution">
    <text evidence="3">The sequence shown here is derived from an EMBL/GenBank/DDBJ whole genome shotgun (WGS) entry which is preliminary data.</text>
</comment>
<dbReference type="PANTHER" id="PTHR48081:SF8">
    <property type="entry name" value="ALPHA_BETA HYDROLASE FOLD-3 DOMAIN-CONTAINING PROTEIN-RELATED"/>
    <property type="match status" value="1"/>
</dbReference>
<sequence length="333" mass="35596">MPTPPYPLHPSVVDRLDPQCKALYNEHIIHQQQVHYQPLEASRASGVLLPGAGPLVPVGKTADHAIRRRESAGPDVAARCFTPDGPAPAPGWPVLVYFPGGGWVIGNIDTENAVATNICARGRCVVVSVDFRLAPENPFPAAVDDAWEAVLWVLGPGEDTLHLDTSKMAVGGSSAGGNLAAVVCQRAAARGSPVFRLQLQSAPVLDNTADTTNNASYAENEHAPALPAAKMLWYRDLYLPDQRQRSHPEASPLLWPGDWSALPPAVIVLGELDVLRHEGELFGRKLADAGVRADVHVLKGQPHSFLATAGALEDGRRAVTWFCDGMLSAMYGS</sequence>
<dbReference type="STRING" id="1163406.A0A0L0N9P2"/>